<dbReference type="Pfam" id="PF04250">
    <property type="entry name" value="DUF429"/>
    <property type="match status" value="1"/>
</dbReference>
<evidence type="ECO:0000313" key="1">
    <source>
        <dbReference type="EMBL" id="CEN55687.1"/>
    </source>
</evidence>
<evidence type="ECO:0008006" key="3">
    <source>
        <dbReference type="Google" id="ProtNLM"/>
    </source>
</evidence>
<dbReference type="OrthoDB" id="5242335at2"/>
<name>A0A0B7IZ70_9PROT</name>
<dbReference type="InterPro" id="IPR007362">
    <property type="entry name" value="DUF429"/>
</dbReference>
<keyword evidence="2" id="KW-1185">Reference proteome</keyword>
<dbReference type="HOGENOM" id="CLU_1275721_0_0_4"/>
<organism evidence="1 2">
    <name type="scientific">Candidatus Methylopumilus turicensis</name>
    <dbReference type="NCBI Taxonomy" id="1581680"/>
    <lineage>
        <taxon>Bacteria</taxon>
        <taxon>Pseudomonadati</taxon>
        <taxon>Pseudomonadota</taxon>
        <taxon>Betaproteobacteria</taxon>
        <taxon>Nitrosomonadales</taxon>
        <taxon>Methylophilaceae</taxon>
        <taxon>Candidatus Methylopumilus</taxon>
    </lineage>
</organism>
<dbReference type="Proteomes" id="UP000056322">
    <property type="component" value="Chromosome 1"/>
</dbReference>
<dbReference type="KEGG" id="mbac:BN1209_0644"/>
<protein>
    <recommendedName>
        <fullName evidence="3">DUF429 domain-containing protein</fullName>
    </recommendedName>
</protein>
<accession>A0A0B7IZ70</accession>
<dbReference type="AlphaFoldDB" id="A0A0B7IZ70"/>
<gene>
    <name evidence="1" type="ORF">BN1209_0644</name>
</gene>
<proteinExistence type="predicted"/>
<reference evidence="2" key="1">
    <citation type="submission" date="2014-12" db="EMBL/GenBank/DDBJ databases">
        <authorList>
            <person name="Salcher M.M."/>
        </authorList>
    </citation>
    <scope>NUCLEOTIDE SEQUENCE [LARGE SCALE GENOMIC DNA]</scope>
    <source>
        <strain evidence="2">MMS-10A-171</strain>
    </source>
</reference>
<evidence type="ECO:0000313" key="2">
    <source>
        <dbReference type="Proteomes" id="UP000056322"/>
    </source>
</evidence>
<dbReference type="EMBL" id="LN794158">
    <property type="protein sequence ID" value="CEN55687.1"/>
    <property type="molecule type" value="Genomic_DNA"/>
</dbReference>
<sequence>MLYILLQAKKISNKMTSHKTTIGIDVGGVKKGFHAVANRNGLYLEKFHSIHSDEIAAWALSHNPSAIAIDAPSMFSLKSESRKAERDLVSNGMRCFYTPTRALAAKSRFYDWVFNGELLYQKLGLPIFMGEENKETCVVETFPHAVQMSLWAGDSNPVGNKRSIRESTLALKANYDTSQLSNIDFIDAALCAVSADYFANHQYIAYGCKTEGYIILPKSPSITT</sequence>